<name>A0A2K1JX36_PHYPA</name>
<protein>
    <recommendedName>
        <fullName evidence="1">DUF7869 domain-containing protein</fullName>
    </recommendedName>
</protein>
<evidence type="ECO:0000313" key="3">
    <source>
        <dbReference type="EnsemblPlants" id="Pp3c10_40V3.1"/>
    </source>
</evidence>
<evidence type="ECO:0000313" key="4">
    <source>
        <dbReference type="Proteomes" id="UP000006727"/>
    </source>
</evidence>
<feature type="domain" description="DUF7869" evidence="1">
    <location>
        <begin position="42"/>
        <end position="158"/>
    </location>
</feature>
<dbReference type="Pfam" id="PF25273">
    <property type="entry name" value="DUF7869"/>
    <property type="match status" value="1"/>
</dbReference>
<reference evidence="2 4" key="2">
    <citation type="journal article" date="2018" name="Plant J.">
        <title>The Physcomitrella patens chromosome-scale assembly reveals moss genome structure and evolution.</title>
        <authorList>
            <person name="Lang D."/>
            <person name="Ullrich K.K."/>
            <person name="Murat F."/>
            <person name="Fuchs J."/>
            <person name="Jenkins J."/>
            <person name="Haas F.B."/>
            <person name="Piednoel M."/>
            <person name="Gundlach H."/>
            <person name="Van Bel M."/>
            <person name="Meyberg R."/>
            <person name="Vives C."/>
            <person name="Morata J."/>
            <person name="Symeonidi A."/>
            <person name="Hiss M."/>
            <person name="Muchero W."/>
            <person name="Kamisugi Y."/>
            <person name="Saleh O."/>
            <person name="Blanc G."/>
            <person name="Decker E.L."/>
            <person name="van Gessel N."/>
            <person name="Grimwood J."/>
            <person name="Hayes R.D."/>
            <person name="Graham S.W."/>
            <person name="Gunter L.E."/>
            <person name="McDaniel S.F."/>
            <person name="Hoernstein S.N.W."/>
            <person name="Larsson A."/>
            <person name="Li F.W."/>
            <person name="Perroud P.F."/>
            <person name="Phillips J."/>
            <person name="Ranjan P."/>
            <person name="Rokshar D.S."/>
            <person name="Rothfels C.J."/>
            <person name="Schneider L."/>
            <person name="Shu S."/>
            <person name="Stevenson D.W."/>
            <person name="Thummler F."/>
            <person name="Tillich M."/>
            <person name="Villarreal Aguilar J.C."/>
            <person name="Widiez T."/>
            <person name="Wong G.K."/>
            <person name="Wymore A."/>
            <person name="Zhang Y."/>
            <person name="Zimmer A.D."/>
            <person name="Quatrano R.S."/>
            <person name="Mayer K.F.X."/>
            <person name="Goodstein D."/>
            <person name="Casacuberta J.M."/>
            <person name="Vandepoele K."/>
            <person name="Reski R."/>
            <person name="Cuming A.C."/>
            <person name="Tuskan G.A."/>
            <person name="Maumus F."/>
            <person name="Salse J."/>
            <person name="Schmutz J."/>
            <person name="Rensing S.A."/>
        </authorList>
    </citation>
    <scope>NUCLEOTIDE SEQUENCE [LARGE SCALE GENOMIC DNA]</scope>
    <source>
        <strain evidence="3 4">cv. Gransden 2004</strain>
    </source>
</reference>
<dbReference type="Proteomes" id="UP000006727">
    <property type="component" value="Chromosome 10"/>
</dbReference>
<reference evidence="2 4" key="1">
    <citation type="journal article" date="2008" name="Science">
        <title>The Physcomitrella genome reveals evolutionary insights into the conquest of land by plants.</title>
        <authorList>
            <person name="Rensing S."/>
            <person name="Lang D."/>
            <person name="Zimmer A."/>
            <person name="Terry A."/>
            <person name="Salamov A."/>
            <person name="Shapiro H."/>
            <person name="Nishiyama T."/>
            <person name="Perroud P.-F."/>
            <person name="Lindquist E."/>
            <person name="Kamisugi Y."/>
            <person name="Tanahashi T."/>
            <person name="Sakakibara K."/>
            <person name="Fujita T."/>
            <person name="Oishi K."/>
            <person name="Shin-I T."/>
            <person name="Kuroki Y."/>
            <person name="Toyoda A."/>
            <person name="Suzuki Y."/>
            <person name="Hashimoto A."/>
            <person name="Yamaguchi K."/>
            <person name="Sugano A."/>
            <person name="Kohara Y."/>
            <person name="Fujiyama A."/>
            <person name="Anterola A."/>
            <person name="Aoki S."/>
            <person name="Ashton N."/>
            <person name="Barbazuk W.B."/>
            <person name="Barker E."/>
            <person name="Bennetzen J."/>
            <person name="Bezanilla M."/>
            <person name="Blankenship R."/>
            <person name="Cho S.H."/>
            <person name="Dutcher S."/>
            <person name="Estelle M."/>
            <person name="Fawcett J.A."/>
            <person name="Gundlach H."/>
            <person name="Hanada K."/>
            <person name="Heyl A."/>
            <person name="Hicks K.A."/>
            <person name="Hugh J."/>
            <person name="Lohr M."/>
            <person name="Mayer K."/>
            <person name="Melkozernov A."/>
            <person name="Murata T."/>
            <person name="Nelson D."/>
            <person name="Pils B."/>
            <person name="Prigge M."/>
            <person name="Reiss B."/>
            <person name="Renner T."/>
            <person name="Rombauts S."/>
            <person name="Rushton P."/>
            <person name="Sanderfoot A."/>
            <person name="Schween G."/>
            <person name="Shiu S.-H."/>
            <person name="Stueber K."/>
            <person name="Theodoulou F.L."/>
            <person name="Tu H."/>
            <person name="Van de Peer Y."/>
            <person name="Verrier P.J."/>
            <person name="Waters E."/>
            <person name="Wood A."/>
            <person name="Yang L."/>
            <person name="Cove D."/>
            <person name="Cuming A."/>
            <person name="Hasebe M."/>
            <person name="Lucas S."/>
            <person name="Mishler D.B."/>
            <person name="Reski R."/>
            <person name="Grigoriev I."/>
            <person name="Quatrano R.S."/>
            <person name="Boore J.L."/>
        </authorList>
    </citation>
    <scope>NUCLEOTIDE SEQUENCE [LARGE SCALE GENOMIC DNA]</scope>
    <source>
        <strain evidence="3 4">cv. Gransden 2004</strain>
    </source>
</reference>
<reference evidence="3" key="3">
    <citation type="submission" date="2020-12" db="UniProtKB">
        <authorList>
            <consortium name="EnsemblPlants"/>
        </authorList>
    </citation>
    <scope>IDENTIFICATION</scope>
</reference>
<dbReference type="InterPro" id="IPR057191">
    <property type="entry name" value="DUF7869"/>
</dbReference>
<dbReference type="PANTHER" id="PTHR33153">
    <property type="entry name" value="MYND-TYPE DOMAIN-CONTAINING PROTEIN"/>
    <property type="match status" value="1"/>
</dbReference>
<gene>
    <name evidence="2" type="ORF">PHYPA_013217</name>
</gene>
<accession>A0A2K1JX36</accession>
<evidence type="ECO:0000259" key="1">
    <source>
        <dbReference type="Pfam" id="PF25273"/>
    </source>
</evidence>
<dbReference type="Gramene" id="Pp3c10_40V3.1">
    <property type="protein sequence ID" value="Pp3c10_40V3.1"/>
    <property type="gene ID" value="Pp3c10_40"/>
</dbReference>
<organism evidence="2">
    <name type="scientific">Physcomitrium patens</name>
    <name type="common">Spreading-leaved earth moss</name>
    <name type="synonym">Physcomitrella patens</name>
    <dbReference type="NCBI Taxonomy" id="3218"/>
    <lineage>
        <taxon>Eukaryota</taxon>
        <taxon>Viridiplantae</taxon>
        <taxon>Streptophyta</taxon>
        <taxon>Embryophyta</taxon>
        <taxon>Bryophyta</taxon>
        <taxon>Bryophytina</taxon>
        <taxon>Bryopsida</taxon>
        <taxon>Funariidae</taxon>
        <taxon>Funariales</taxon>
        <taxon>Funariaceae</taxon>
        <taxon>Physcomitrium</taxon>
    </lineage>
</organism>
<proteinExistence type="predicted"/>
<dbReference type="PANTHER" id="PTHR33153:SF3">
    <property type="entry name" value="TRAFFICKING PROTEIN PARTICLE COMPLEX SUBUNIT 11 DOMAIN-CONTAINING PROTEIN"/>
    <property type="match status" value="1"/>
</dbReference>
<dbReference type="InParanoid" id="A0A2K1JX36"/>
<dbReference type="STRING" id="3218.A0A2K1JX36"/>
<evidence type="ECO:0000313" key="2">
    <source>
        <dbReference type="EMBL" id="PNR46098.1"/>
    </source>
</evidence>
<dbReference type="EMBL" id="ABEU02000010">
    <property type="protein sequence ID" value="PNR46098.1"/>
    <property type="molecule type" value="Genomic_DNA"/>
</dbReference>
<keyword evidence="4" id="KW-1185">Reference proteome</keyword>
<sequence length="445" mass="50291">MELIVSPSTMILMEGEPVVQQVESGQRHRGEKPEGLSRPRLDNKNLYVMAFCSLLTAKKIFQEVTVGFLIVGHTHEDIDAHFSYLSQLLKTKNIYVLADLMKAFMDSQKTTAFIPELVQEVADFKKFLVGYQHDGANRLIGLGDMHLFKFYVEEEGEDKGWPVMRYKKRAIDQSWLPLGPAVKMWRANDDGTPKLPTGVPLRPLWANVAVDPAKKNQEAHAGRRMYDKTEFYPAGHCEVYRALEVNDGKRCTVCQRNVELRFLLGVHLLGDHRGTTLVVHPRTLGLKLLLTQFPRTIPSLTRTVDSQGSGRSLASIPIEMFSLDTLCSYGHRLPVWMGRTLSAVDLKSSQNYGTFMVEWWTPMYSKLELVARKCWTRRSTPELTHPHKISVTTVMYSHRMPSHKEKGPPKTHLIPKALEEMALANLASSGNSIDDPPMPAIGGER</sequence>
<dbReference type="AlphaFoldDB" id="A0A2K1JX36"/>
<dbReference type="EnsemblPlants" id="Pp3c10_40V3.1">
    <property type="protein sequence ID" value="Pp3c10_40V3.1"/>
    <property type="gene ID" value="Pp3c10_40"/>
</dbReference>